<evidence type="ECO:0008006" key="3">
    <source>
        <dbReference type="Google" id="ProtNLM"/>
    </source>
</evidence>
<protein>
    <recommendedName>
        <fullName evidence="3">Phage tail protein</fullName>
    </recommendedName>
</protein>
<reference evidence="2" key="1">
    <citation type="submission" date="2020-04" db="EMBL/GenBank/DDBJ databases">
        <authorList>
            <person name="Chiriac C."/>
            <person name="Salcher M."/>
            <person name="Ghai R."/>
            <person name="Kavagutti S V."/>
        </authorList>
    </citation>
    <scope>NUCLEOTIDE SEQUENCE</scope>
</reference>
<gene>
    <name evidence="2" type="ORF">UFOVP36_76</name>
</gene>
<sequence length="246" mass="26685">MGKANQRDLQARLNMTDVNGFQPLVVPVEMDGPTLPAVFQENPFSSSARFLSSVEGLTIEQVVACASLPVEYRNYLRVWIDDVEIPAAHWSEIVPRSGQTLYVRVVPQKSGKDVFRAVAMIVIAVAAVYFAPMAFGLEAGASLATMTLTQQIGVALVAAGISAIANLALNALIPPPGLKNNGQDERYHLTGTSNQFSPYANVPRVFGKRRLFPLMAARPYSEIQGDDEYIRIALVIGWGPLAISNI</sequence>
<feature type="transmembrane region" description="Helical" evidence="1">
    <location>
        <begin position="114"/>
        <end position="132"/>
    </location>
</feature>
<evidence type="ECO:0000256" key="1">
    <source>
        <dbReference type="SAM" id="Phobius"/>
    </source>
</evidence>
<keyword evidence="1" id="KW-0472">Membrane</keyword>
<dbReference type="EMBL" id="LR796164">
    <property type="protein sequence ID" value="CAB4122667.1"/>
    <property type="molecule type" value="Genomic_DNA"/>
</dbReference>
<evidence type="ECO:0000313" key="2">
    <source>
        <dbReference type="EMBL" id="CAB4122667.1"/>
    </source>
</evidence>
<name>A0A6J5KP44_9CAUD</name>
<accession>A0A6J5KP44</accession>
<keyword evidence="1" id="KW-1133">Transmembrane helix</keyword>
<feature type="transmembrane region" description="Helical" evidence="1">
    <location>
        <begin position="152"/>
        <end position="173"/>
    </location>
</feature>
<organism evidence="2">
    <name type="scientific">uncultured Caudovirales phage</name>
    <dbReference type="NCBI Taxonomy" id="2100421"/>
    <lineage>
        <taxon>Viruses</taxon>
        <taxon>Duplodnaviria</taxon>
        <taxon>Heunggongvirae</taxon>
        <taxon>Uroviricota</taxon>
        <taxon>Caudoviricetes</taxon>
        <taxon>Peduoviridae</taxon>
        <taxon>Maltschvirus</taxon>
        <taxon>Maltschvirus maltsch</taxon>
    </lineage>
</organism>
<keyword evidence="1" id="KW-0812">Transmembrane</keyword>
<proteinExistence type="predicted"/>
<feature type="non-terminal residue" evidence="2">
    <location>
        <position position="246"/>
    </location>
</feature>